<organism evidence="2">
    <name type="scientific">hydrothermal vent metagenome</name>
    <dbReference type="NCBI Taxonomy" id="652676"/>
    <lineage>
        <taxon>unclassified sequences</taxon>
        <taxon>metagenomes</taxon>
        <taxon>ecological metagenomes</taxon>
    </lineage>
</organism>
<proteinExistence type="predicted"/>
<dbReference type="InterPro" id="IPR036265">
    <property type="entry name" value="HIT-like_sf"/>
</dbReference>
<dbReference type="Gene3D" id="3.30.428.10">
    <property type="entry name" value="HIT-like"/>
    <property type="match status" value="1"/>
</dbReference>
<dbReference type="SUPFAM" id="SSF54197">
    <property type="entry name" value="HIT-like"/>
    <property type="match status" value="1"/>
</dbReference>
<dbReference type="GO" id="GO:0004081">
    <property type="term" value="F:bis(5'-nucleosyl)-tetraphosphatase (asymmetrical) activity"/>
    <property type="evidence" value="ECO:0007669"/>
    <property type="project" value="UniProtKB-EC"/>
</dbReference>
<dbReference type="PROSITE" id="PS51084">
    <property type="entry name" value="HIT_2"/>
    <property type="match status" value="1"/>
</dbReference>
<dbReference type="EMBL" id="UOGB01000142">
    <property type="protein sequence ID" value="VAX19301.1"/>
    <property type="molecule type" value="Genomic_DNA"/>
</dbReference>
<reference evidence="2" key="1">
    <citation type="submission" date="2018-06" db="EMBL/GenBank/DDBJ databases">
        <authorList>
            <person name="Zhirakovskaya E."/>
        </authorList>
    </citation>
    <scope>NUCLEOTIDE SEQUENCE</scope>
</reference>
<dbReference type="InterPro" id="IPR001310">
    <property type="entry name" value="Histidine_triad_HIT"/>
</dbReference>
<dbReference type="EC" id="3.6.1.17" evidence="2"/>
<protein>
    <submittedName>
        <fullName evidence="2">Bis(5'-nucleosyl)-tetraphosphatase (Asymmetrical)</fullName>
        <ecNumber evidence="2">3.6.1.17</ecNumber>
    </submittedName>
</protein>
<dbReference type="PRINTS" id="PR00332">
    <property type="entry name" value="HISTRIAD"/>
</dbReference>
<dbReference type="Pfam" id="PF01230">
    <property type="entry name" value="HIT"/>
    <property type="match status" value="1"/>
</dbReference>
<dbReference type="InterPro" id="IPR019808">
    <property type="entry name" value="Histidine_triad_CS"/>
</dbReference>
<evidence type="ECO:0000313" key="2">
    <source>
        <dbReference type="EMBL" id="VAX19301.1"/>
    </source>
</evidence>
<gene>
    <name evidence="2" type="ORF">MNBD_NITROSPINAE03-1708</name>
</gene>
<name>A0A3B1BXR2_9ZZZZ</name>
<sequence length="114" mass="12359">MSECLFCKIVAGKIPSDEVAQTDTLFAFNDIDPKAPVHVLIIPKKHIESALGLGREERELMGDMLLLANKIAKEKGIDKSGFRIVTNIGADGGQAVFHLHFHLLGGRSLGWPPG</sequence>
<accession>A0A3B1BXR2</accession>
<dbReference type="CDD" id="cd01276">
    <property type="entry name" value="PKCI_related"/>
    <property type="match status" value="1"/>
</dbReference>
<evidence type="ECO:0000259" key="1">
    <source>
        <dbReference type="PROSITE" id="PS51084"/>
    </source>
</evidence>
<dbReference type="AlphaFoldDB" id="A0A3B1BXR2"/>
<dbReference type="PROSITE" id="PS00892">
    <property type="entry name" value="HIT_1"/>
    <property type="match status" value="1"/>
</dbReference>
<dbReference type="InterPro" id="IPR011146">
    <property type="entry name" value="HIT-like"/>
</dbReference>
<feature type="domain" description="HIT" evidence="1">
    <location>
        <begin position="5"/>
        <end position="114"/>
    </location>
</feature>
<dbReference type="PANTHER" id="PTHR23089">
    <property type="entry name" value="HISTIDINE TRIAD HIT PROTEIN"/>
    <property type="match status" value="1"/>
</dbReference>
<keyword evidence="2" id="KW-0378">Hydrolase</keyword>